<proteinExistence type="predicted"/>
<dbReference type="GO" id="GO:0006979">
    <property type="term" value="P:response to oxidative stress"/>
    <property type="evidence" value="ECO:0007669"/>
    <property type="project" value="InterPro"/>
</dbReference>
<evidence type="ECO:0000313" key="5">
    <source>
        <dbReference type="Proteomes" id="UP000515369"/>
    </source>
</evidence>
<reference evidence="4 5" key="1">
    <citation type="submission" date="2020-07" db="EMBL/GenBank/DDBJ databases">
        <title>Spirosoma foliorum sp. nov., isolated from the leaves on the Nejang mountain Korea, Republic of.</title>
        <authorList>
            <person name="Ho H."/>
            <person name="Lee Y.-J."/>
            <person name="Nurcahyanto D.-A."/>
            <person name="Kim S.-G."/>
        </authorList>
    </citation>
    <scope>NUCLEOTIDE SEQUENCE [LARGE SCALE GENOMIC DNA]</scope>
    <source>
        <strain evidence="4 5">PL0136</strain>
    </source>
</reference>
<dbReference type="PANTHER" id="PTHR11475:SF4">
    <property type="entry name" value="CHORION PEROXIDASE"/>
    <property type="match status" value="1"/>
</dbReference>
<keyword evidence="2" id="KW-0964">Secreted</keyword>
<dbReference type="RefSeq" id="WP_182458781.1">
    <property type="nucleotide sequence ID" value="NZ_CP059732.1"/>
</dbReference>
<dbReference type="GO" id="GO:0005576">
    <property type="term" value="C:extracellular region"/>
    <property type="evidence" value="ECO:0007669"/>
    <property type="project" value="UniProtKB-SubCell"/>
</dbReference>
<dbReference type="GO" id="GO:0020037">
    <property type="term" value="F:heme binding"/>
    <property type="evidence" value="ECO:0007669"/>
    <property type="project" value="InterPro"/>
</dbReference>
<dbReference type="PANTHER" id="PTHR11475">
    <property type="entry name" value="OXIDASE/PEROXIDASE"/>
    <property type="match status" value="1"/>
</dbReference>
<keyword evidence="4" id="KW-0575">Peroxidase</keyword>
<keyword evidence="3" id="KW-0325">Glycoprotein</keyword>
<dbReference type="PROSITE" id="PS50292">
    <property type="entry name" value="PEROXIDASE_3"/>
    <property type="match status" value="1"/>
</dbReference>
<comment type="subcellular location">
    <subcellularLocation>
        <location evidence="1">Secreted</location>
    </subcellularLocation>
</comment>
<dbReference type="InterPro" id="IPR037120">
    <property type="entry name" value="Haem_peroxidase_sf_animal"/>
</dbReference>
<dbReference type="CDD" id="cd09819">
    <property type="entry name" value="An_peroxidase_bacterial_1"/>
    <property type="match status" value="1"/>
</dbReference>
<accession>A0A7G5GRK7</accession>
<dbReference type="SUPFAM" id="SSF48113">
    <property type="entry name" value="Heme-dependent peroxidases"/>
    <property type="match status" value="1"/>
</dbReference>
<evidence type="ECO:0000256" key="2">
    <source>
        <dbReference type="ARBA" id="ARBA00022525"/>
    </source>
</evidence>
<sequence length="560" mass="62587">MATLNLQRPNTGHGAPLRGLDSTVNSTLFQGRFGRIFRNLPPAVFKDDDLLKLATAMTAEQEKDPVTHLPAVTEEAQNDDEENFGIPAGYTYFGQFIDHDITFDPMSIQIKQTDPDGLVDFRTPALDLDNLYGRGPSDQPYLYEPDGRKFLLSDRFLTGGDPERNLTRDLPRFHQRALIGDKRNDENVIVSQLQGLFLRFHNHLADLHPTHLFEQIQKSVQWHYQWLVLFDFLPRIVGRSMVEAILPHLKSGKPIHEDKPKLNFFHWKEKPFMPVEFSVAAYRFGHSMVRPVYRLSAKNLPSQTIIQGLDHRKMVFAPVENDGLNGFREFPSDWGIDWNLFFETANHKLSPDTKGPTRVQPAYKIDSSLVSPLGALPEFSIKGTSTPVDVPGSVPARKEINMLALRNLIRGSRLGLPSGQDVARQMGYTPISDVDLLVGKANTDGLPKGKDQNSSIANIAPAFVGKAPLWFYILAEAQHEWVKAVKNLPTDDAKNNTPIHLGPVGGRIVAEVLIGLMWGDGDSFLSSNATFVPEFGNPKAVSVFDKFTMGDLISLIPPIK</sequence>
<evidence type="ECO:0000256" key="1">
    <source>
        <dbReference type="ARBA" id="ARBA00004613"/>
    </source>
</evidence>
<dbReference type="KEGG" id="sfol:H3H32_26585"/>
<dbReference type="AlphaFoldDB" id="A0A7G5GRK7"/>
<name>A0A7G5GRK7_9BACT</name>
<keyword evidence="4" id="KW-0560">Oxidoreductase</keyword>
<evidence type="ECO:0000256" key="3">
    <source>
        <dbReference type="ARBA" id="ARBA00023180"/>
    </source>
</evidence>
<protein>
    <submittedName>
        <fullName evidence="4">Heme peroxidase</fullName>
    </submittedName>
</protein>
<dbReference type="GO" id="GO:0004601">
    <property type="term" value="F:peroxidase activity"/>
    <property type="evidence" value="ECO:0007669"/>
    <property type="project" value="UniProtKB-KW"/>
</dbReference>
<dbReference type="InterPro" id="IPR019791">
    <property type="entry name" value="Haem_peroxidase_animal"/>
</dbReference>
<gene>
    <name evidence="4" type="ORF">H3H32_26585</name>
</gene>
<dbReference type="Proteomes" id="UP000515369">
    <property type="component" value="Chromosome"/>
</dbReference>
<organism evidence="4 5">
    <name type="scientific">Spirosoma foliorum</name>
    <dbReference type="NCBI Taxonomy" id="2710596"/>
    <lineage>
        <taxon>Bacteria</taxon>
        <taxon>Pseudomonadati</taxon>
        <taxon>Bacteroidota</taxon>
        <taxon>Cytophagia</taxon>
        <taxon>Cytophagales</taxon>
        <taxon>Cytophagaceae</taxon>
        <taxon>Spirosoma</taxon>
    </lineage>
</organism>
<evidence type="ECO:0000313" key="4">
    <source>
        <dbReference type="EMBL" id="QMW01499.1"/>
    </source>
</evidence>
<dbReference type="InterPro" id="IPR010255">
    <property type="entry name" value="Haem_peroxidase_sf"/>
</dbReference>
<dbReference type="Gene3D" id="1.10.640.10">
    <property type="entry name" value="Haem peroxidase domain superfamily, animal type"/>
    <property type="match status" value="1"/>
</dbReference>
<dbReference type="EMBL" id="CP059732">
    <property type="protein sequence ID" value="QMW01499.1"/>
    <property type="molecule type" value="Genomic_DNA"/>
</dbReference>
<keyword evidence="5" id="KW-1185">Reference proteome</keyword>
<dbReference type="Pfam" id="PF03098">
    <property type="entry name" value="An_peroxidase"/>
    <property type="match status" value="1"/>
</dbReference>